<dbReference type="EMBL" id="CAJOBJ010100397">
    <property type="protein sequence ID" value="CAF4584802.1"/>
    <property type="molecule type" value="Genomic_DNA"/>
</dbReference>
<comment type="caution">
    <text evidence="2">The sequence shown here is derived from an EMBL/GenBank/DDBJ whole genome shotgun (WGS) entry which is preliminary data.</text>
</comment>
<feature type="domain" description="Malic enzyme NAD-binding" evidence="1">
    <location>
        <begin position="1"/>
        <end position="41"/>
    </location>
</feature>
<dbReference type="PANTHER" id="PTHR23406">
    <property type="entry name" value="MALIC ENZYME-RELATED"/>
    <property type="match status" value="1"/>
</dbReference>
<dbReference type="GO" id="GO:0005739">
    <property type="term" value="C:mitochondrion"/>
    <property type="evidence" value="ECO:0007669"/>
    <property type="project" value="TreeGrafter"/>
</dbReference>
<gene>
    <name evidence="2" type="ORF">GIL414_LOCUS38234</name>
</gene>
<sequence length="42" mass="4734">SNPTSRAECTAEEAYRETEGRCIFASGSPFKPVVYKDKTFYP</sequence>
<feature type="non-terminal residue" evidence="2">
    <location>
        <position position="42"/>
    </location>
</feature>
<dbReference type="Pfam" id="PF03949">
    <property type="entry name" value="Malic_M"/>
    <property type="match status" value="1"/>
</dbReference>
<dbReference type="GO" id="GO:0051287">
    <property type="term" value="F:NAD binding"/>
    <property type="evidence" value="ECO:0007669"/>
    <property type="project" value="InterPro"/>
</dbReference>
<dbReference type="Gene3D" id="3.40.50.720">
    <property type="entry name" value="NAD(P)-binding Rossmann-like Domain"/>
    <property type="match status" value="1"/>
</dbReference>
<evidence type="ECO:0000259" key="1">
    <source>
        <dbReference type="Pfam" id="PF03949"/>
    </source>
</evidence>
<reference evidence="2" key="1">
    <citation type="submission" date="2021-02" db="EMBL/GenBank/DDBJ databases">
        <authorList>
            <person name="Nowell W R."/>
        </authorList>
    </citation>
    <scope>NUCLEOTIDE SEQUENCE</scope>
</reference>
<dbReference type="PANTHER" id="PTHR23406:SF90">
    <property type="entry name" value="MALIC ENZYME-RELATED"/>
    <property type="match status" value="1"/>
</dbReference>
<dbReference type="InterPro" id="IPR036291">
    <property type="entry name" value="NAD(P)-bd_dom_sf"/>
</dbReference>
<dbReference type="SUPFAM" id="SSF51735">
    <property type="entry name" value="NAD(P)-binding Rossmann-fold domains"/>
    <property type="match status" value="1"/>
</dbReference>
<organism evidence="2 3">
    <name type="scientific">Rotaria magnacalcarata</name>
    <dbReference type="NCBI Taxonomy" id="392030"/>
    <lineage>
        <taxon>Eukaryota</taxon>
        <taxon>Metazoa</taxon>
        <taxon>Spiralia</taxon>
        <taxon>Gnathifera</taxon>
        <taxon>Rotifera</taxon>
        <taxon>Eurotatoria</taxon>
        <taxon>Bdelloidea</taxon>
        <taxon>Philodinida</taxon>
        <taxon>Philodinidae</taxon>
        <taxon>Rotaria</taxon>
    </lineage>
</organism>
<dbReference type="GO" id="GO:0004473">
    <property type="term" value="F:malate dehydrogenase (decarboxylating) (NADP+) activity"/>
    <property type="evidence" value="ECO:0007669"/>
    <property type="project" value="TreeGrafter"/>
</dbReference>
<accession>A0A8S2YZN3</accession>
<feature type="non-terminal residue" evidence="2">
    <location>
        <position position="1"/>
    </location>
</feature>
<proteinExistence type="predicted"/>
<name>A0A8S2YZN3_9BILA</name>
<protein>
    <recommendedName>
        <fullName evidence="1">Malic enzyme NAD-binding domain-containing protein</fullName>
    </recommendedName>
</protein>
<dbReference type="GO" id="GO:0006108">
    <property type="term" value="P:malate metabolic process"/>
    <property type="evidence" value="ECO:0007669"/>
    <property type="project" value="TreeGrafter"/>
</dbReference>
<dbReference type="InterPro" id="IPR012302">
    <property type="entry name" value="Malic_NAD-bd"/>
</dbReference>
<dbReference type="AlphaFoldDB" id="A0A8S2YZN3"/>
<evidence type="ECO:0000313" key="3">
    <source>
        <dbReference type="Proteomes" id="UP000681720"/>
    </source>
</evidence>
<evidence type="ECO:0000313" key="2">
    <source>
        <dbReference type="EMBL" id="CAF4584802.1"/>
    </source>
</evidence>
<dbReference type="Proteomes" id="UP000681720">
    <property type="component" value="Unassembled WGS sequence"/>
</dbReference>